<reference evidence="2 3" key="1">
    <citation type="journal article" date="2019" name="Commun. Biol.">
        <title>The bagworm genome reveals a unique fibroin gene that provides high tensile strength.</title>
        <authorList>
            <person name="Kono N."/>
            <person name="Nakamura H."/>
            <person name="Ohtoshi R."/>
            <person name="Tomita M."/>
            <person name="Numata K."/>
            <person name="Arakawa K."/>
        </authorList>
    </citation>
    <scope>NUCLEOTIDE SEQUENCE [LARGE SCALE GENOMIC DNA]</scope>
</reference>
<comment type="caution">
    <text evidence="2">The sequence shown here is derived from an EMBL/GenBank/DDBJ whole genome shotgun (WGS) entry which is preliminary data.</text>
</comment>
<evidence type="ECO:0000256" key="1">
    <source>
        <dbReference type="SAM" id="MobiDB-lite"/>
    </source>
</evidence>
<proteinExistence type="predicted"/>
<name>A0A4C1ZA35_EUMVA</name>
<gene>
    <name evidence="2" type="ORF">EVAR_32334_1</name>
</gene>
<organism evidence="2 3">
    <name type="scientific">Eumeta variegata</name>
    <name type="common">Bagworm moth</name>
    <name type="synonym">Eumeta japonica</name>
    <dbReference type="NCBI Taxonomy" id="151549"/>
    <lineage>
        <taxon>Eukaryota</taxon>
        <taxon>Metazoa</taxon>
        <taxon>Ecdysozoa</taxon>
        <taxon>Arthropoda</taxon>
        <taxon>Hexapoda</taxon>
        <taxon>Insecta</taxon>
        <taxon>Pterygota</taxon>
        <taxon>Neoptera</taxon>
        <taxon>Endopterygota</taxon>
        <taxon>Lepidoptera</taxon>
        <taxon>Glossata</taxon>
        <taxon>Ditrysia</taxon>
        <taxon>Tineoidea</taxon>
        <taxon>Psychidae</taxon>
        <taxon>Oiketicinae</taxon>
        <taxon>Eumeta</taxon>
    </lineage>
</organism>
<dbReference type="Proteomes" id="UP000299102">
    <property type="component" value="Unassembled WGS sequence"/>
</dbReference>
<feature type="region of interest" description="Disordered" evidence="1">
    <location>
        <begin position="58"/>
        <end position="103"/>
    </location>
</feature>
<protein>
    <submittedName>
        <fullName evidence="2">Uncharacterized protein</fullName>
    </submittedName>
</protein>
<evidence type="ECO:0000313" key="3">
    <source>
        <dbReference type="Proteomes" id="UP000299102"/>
    </source>
</evidence>
<sequence>MRRGGAHSLGDEKMRALVRAGRRRRWRRFSDCHFEIRRLRQQPALLIITPTNYKFYTRRTRQWPSGGRGESGASIPTSVKSAVSSANNASWTPDNDGRGTSFVYAELAEERVEP</sequence>
<dbReference type="AlphaFoldDB" id="A0A4C1ZA35"/>
<keyword evidence="3" id="KW-1185">Reference proteome</keyword>
<accession>A0A4C1ZA35</accession>
<dbReference type="EMBL" id="BGZK01001694">
    <property type="protein sequence ID" value="GBP84708.1"/>
    <property type="molecule type" value="Genomic_DNA"/>
</dbReference>
<feature type="compositionally biased region" description="Low complexity" evidence="1">
    <location>
        <begin position="78"/>
        <end position="90"/>
    </location>
</feature>
<evidence type="ECO:0000313" key="2">
    <source>
        <dbReference type="EMBL" id="GBP84708.1"/>
    </source>
</evidence>